<gene>
    <name evidence="1" type="ORF">EFB08_23165</name>
</gene>
<evidence type="ECO:0000313" key="1">
    <source>
        <dbReference type="EMBL" id="RNI22035.1"/>
    </source>
</evidence>
<dbReference type="AlphaFoldDB" id="A0A3M9M9Z6"/>
<organism evidence="1 2">
    <name type="scientific">Rufibacter latericius</name>
    <dbReference type="NCBI Taxonomy" id="2487040"/>
    <lineage>
        <taxon>Bacteria</taxon>
        <taxon>Pseudomonadati</taxon>
        <taxon>Bacteroidota</taxon>
        <taxon>Cytophagia</taxon>
        <taxon>Cytophagales</taxon>
        <taxon>Hymenobacteraceae</taxon>
        <taxon>Rufibacter</taxon>
    </lineage>
</organism>
<accession>A0A3M9M9Z6</accession>
<proteinExistence type="predicted"/>
<name>A0A3M9M9Z6_9BACT</name>
<comment type="caution">
    <text evidence="1">The sequence shown here is derived from an EMBL/GenBank/DDBJ whole genome shotgun (WGS) entry which is preliminary data.</text>
</comment>
<dbReference type="EMBL" id="RJJD01000023">
    <property type="protein sequence ID" value="RNI22035.1"/>
    <property type="molecule type" value="Genomic_DNA"/>
</dbReference>
<keyword evidence="2" id="KW-1185">Reference proteome</keyword>
<sequence>MGASQKLFYLYSKAFGNLYLKTALGTRGASLIQNGGVNVRTQEQIDGALADLEYSSTASEQAGLGQTTYELSAS</sequence>
<dbReference type="RefSeq" id="WP_123129359.1">
    <property type="nucleotide sequence ID" value="NZ_RJJD01000023.1"/>
</dbReference>
<protein>
    <submittedName>
        <fullName evidence="1">Uncharacterized protein</fullName>
    </submittedName>
</protein>
<dbReference type="Proteomes" id="UP000272117">
    <property type="component" value="Unassembled WGS sequence"/>
</dbReference>
<reference evidence="1 2" key="1">
    <citation type="submission" date="2018-11" db="EMBL/GenBank/DDBJ databases">
        <title>Rufibacter latericius sp. nov., isolated from water in Baiyang Lake.</title>
        <authorList>
            <person name="Yang Y."/>
        </authorList>
    </citation>
    <scope>NUCLEOTIDE SEQUENCE [LARGE SCALE GENOMIC DNA]</scope>
    <source>
        <strain evidence="1 2">R-22-1c-1</strain>
    </source>
</reference>
<evidence type="ECO:0000313" key="2">
    <source>
        <dbReference type="Proteomes" id="UP000272117"/>
    </source>
</evidence>